<comment type="caution">
    <text evidence="3">The sequence shown here is derived from an EMBL/GenBank/DDBJ whole genome shotgun (WGS) entry which is preliminary data.</text>
</comment>
<organism evidence="3 5">
    <name type="scientific">Venturia inaequalis</name>
    <name type="common">Apple scab fungus</name>
    <dbReference type="NCBI Taxonomy" id="5025"/>
    <lineage>
        <taxon>Eukaryota</taxon>
        <taxon>Fungi</taxon>
        <taxon>Dikarya</taxon>
        <taxon>Ascomycota</taxon>
        <taxon>Pezizomycotina</taxon>
        <taxon>Dothideomycetes</taxon>
        <taxon>Pleosporomycetidae</taxon>
        <taxon>Venturiales</taxon>
        <taxon>Venturiaceae</taxon>
        <taxon>Venturia</taxon>
    </lineage>
</organism>
<reference evidence="3 5" key="1">
    <citation type="submission" date="2019-07" db="EMBL/GenBank/DDBJ databases">
        <title>Venturia inaequalis Genome Resource.</title>
        <authorList>
            <person name="Lichtner F.J."/>
        </authorList>
    </citation>
    <scope>NUCLEOTIDE SEQUENCE [LARGE SCALE GENOMIC DNA]</scope>
    <source>
        <strain evidence="2 4">120213</strain>
        <strain evidence="3 5">DMI_063113</strain>
    </source>
</reference>
<dbReference type="EMBL" id="WNWS01000294">
    <property type="protein sequence ID" value="KAE9971592.1"/>
    <property type="molecule type" value="Genomic_DNA"/>
</dbReference>
<protein>
    <submittedName>
        <fullName evidence="3">Uncharacterized protein</fullName>
    </submittedName>
</protein>
<dbReference type="EMBL" id="WNWR01000233">
    <property type="protein sequence ID" value="KAE9987547.1"/>
    <property type="molecule type" value="Genomic_DNA"/>
</dbReference>
<evidence type="ECO:0000256" key="1">
    <source>
        <dbReference type="SAM" id="MobiDB-lite"/>
    </source>
</evidence>
<evidence type="ECO:0000313" key="3">
    <source>
        <dbReference type="EMBL" id="KAE9987547.1"/>
    </source>
</evidence>
<evidence type="ECO:0000313" key="4">
    <source>
        <dbReference type="Proteomes" id="UP000447873"/>
    </source>
</evidence>
<feature type="region of interest" description="Disordered" evidence="1">
    <location>
        <begin position="13"/>
        <end position="61"/>
    </location>
</feature>
<accession>A0A8H3VHF0</accession>
<proteinExistence type="predicted"/>
<dbReference type="Proteomes" id="UP000490939">
    <property type="component" value="Unassembled WGS sequence"/>
</dbReference>
<evidence type="ECO:0000313" key="5">
    <source>
        <dbReference type="Proteomes" id="UP000490939"/>
    </source>
</evidence>
<feature type="compositionally biased region" description="Polar residues" evidence="1">
    <location>
        <begin position="27"/>
        <end position="38"/>
    </location>
</feature>
<sequence length="448" mass="48846">MRAIWQSLKQRLSRRLPDRSSKIIHPKSTSDGSVMQSKETTTETDSTSAAAPHGEDQRDVHRPDAIPACVDETQILQSGEQAVGAVLPRTSVSRETLSEEQQALIDDLRIDYEDVEDIDDDTVQEAVMEVEYTDEDSRVEIQPRLYESENTRYEPEFKSGLIHGHTADATPYKISFPIPAATSAPPPDVTSVGVSNLEAGSDSAKRSYLSIIPTTIQAVTENTTLFVWHANFHPAIGRRFSSVIVTCKFSSPSTSRATQANITSSGAEVKAFAPHMSYGASSKEHRKIAWGLELPLTIPAGPVSVGVTPSGSREISKEVEHAFTIEGSARGTPLRTSCVWTVQENASTERGIPSELQLAALVKHSGMVQFDVDIEGTTEGGYLLNHHLRPKTGAKGRRKVIDPAKYAGLLQEFDFGGRGQAGCVKLLEKWTGQVQGAVLEFEQPVIRP</sequence>
<keyword evidence="5" id="KW-1185">Reference proteome</keyword>
<name>A0A8H3VHF0_VENIN</name>
<evidence type="ECO:0000313" key="2">
    <source>
        <dbReference type="EMBL" id="KAE9971592.1"/>
    </source>
</evidence>
<dbReference type="AlphaFoldDB" id="A0A8H3VHF0"/>
<dbReference type="Proteomes" id="UP000447873">
    <property type="component" value="Unassembled WGS sequence"/>
</dbReference>
<gene>
    <name evidence="3" type="ORF">EG327_003792</name>
    <name evidence="2" type="ORF">EG328_005503</name>
</gene>